<dbReference type="InterPro" id="IPR003033">
    <property type="entry name" value="SCP2_sterol-bd_dom"/>
</dbReference>
<organism evidence="2 3">
    <name type="scientific">Ketobacter alkanivorans</name>
    <dbReference type="NCBI Taxonomy" id="1917421"/>
    <lineage>
        <taxon>Bacteria</taxon>
        <taxon>Pseudomonadati</taxon>
        <taxon>Pseudomonadota</taxon>
        <taxon>Gammaproteobacteria</taxon>
        <taxon>Pseudomonadales</taxon>
        <taxon>Ketobacteraceae</taxon>
        <taxon>Ketobacter</taxon>
    </lineage>
</organism>
<proteinExistence type="predicted"/>
<dbReference type="Pfam" id="PF02036">
    <property type="entry name" value="SCP2"/>
    <property type="match status" value="1"/>
</dbReference>
<sequence>MSLKFLSEDWFTKVAELKAAAGDLEVPAAMHDLVINITVNGTDFGDVDICLNAGMIEKGHHDSAPTKMILPVDLAHRLFIDNDQSAGMQGFMSGQIKIEGDMSKLMAMQTVQPSADQKALQKQILEITAA</sequence>
<dbReference type="InterPro" id="IPR036527">
    <property type="entry name" value="SCP2_sterol-bd_dom_sf"/>
</dbReference>
<evidence type="ECO:0000313" key="2">
    <source>
        <dbReference type="EMBL" id="AUM11431.1"/>
    </source>
</evidence>
<dbReference type="EMBL" id="CP022684">
    <property type="protein sequence ID" value="AUM11431.1"/>
    <property type="molecule type" value="Genomic_DNA"/>
</dbReference>
<dbReference type="OrthoDB" id="9809312at2"/>
<accession>A0A2K9LH05</accession>
<dbReference type="RefSeq" id="WP_101892771.1">
    <property type="nucleotide sequence ID" value="NZ_CP022684.1"/>
</dbReference>
<dbReference type="KEGG" id="kak:Kalk_02880"/>
<reference evidence="3" key="1">
    <citation type="submission" date="2017-08" db="EMBL/GenBank/DDBJ databases">
        <title>Direct submision.</title>
        <authorList>
            <person name="Kim S.-J."/>
            <person name="Rhee S.-K."/>
        </authorList>
    </citation>
    <scope>NUCLEOTIDE SEQUENCE [LARGE SCALE GENOMIC DNA]</scope>
    <source>
        <strain evidence="3">GI5</strain>
    </source>
</reference>
<evidence type="ECO:0000313" key="3">
    <source>
        <dbReference type="Proteomes" id="UP000235116"/>
    </source>
</evidence>
<name>A0A2K9LH05_9GAMM</name>
<dbReference type="SUPFAM" id="SSF55718">
    <property type="entry name" value="SCP-like"/>
    <property type="match status" value="1"/>
</dbReference>
<protein>
    <submittedName>
        <fullName evidence="2">SCP-2 sterol transfer family protein</fullName>
    </submittedName>
</protein>
<gene>
    <name evidence="2" type="ORF">Kalk_02880</name>
</gene>
<dbReference type="Gene3D" id="3.30.1050.10">
    <property type="entry name" value="SCP2 sterol-binding domain"/>
    <property type="match status" value="1"/>
</dbReference>
<dbReference type="Proteomes" id="UP000235116">
    <property type="component" value="Chromosome"/>
</dbReference>
<keyword evidence="3" id="KW-1185">Reference proteome</keyword>
<feature type="domain" description="SCP2" evidence="1">
    <location>
        <begin position="33"/>
        <end position="111"/>
    </location>
</feature>
<evidence type="ECO:0000259" key="1">
    <source>
        <dbReference type="Pfam" id="PF02036"/>
    </source>
</evidence>
<dbReference type="AlphaFoldDB" id="A0A2K9LH05"/>